<organism evidence="1 2">
    <name type="scientific">Deinococcus phoenicis</name>
    <dbReference type="NCBI Taxonomy" id="1476583"/>
    <lineage>
        <taxon>Bacteria</taxon>
        <taxon>Thermotogati</taxon>
        <taxon>Deinococcota</taxon>
        <taxon>Deinococci</taxon>
        <taxon>Deinococcales</taxon>
        <taxon>Deinococcaceae</taxon>
        <taxon>Deinococcus</taxon>
    </lineage>
</organism>
<sequence length="67" mass="7482">MADNLDVNAGSSPAQVWLLRDFLEQAITDLGGTPLPFTVLTDRNRQQSEIWFGPRSVPSTPRREKKG</sequence>
<name>A0A016QS81_9DEIO</name>
<proteinExistence type="predicted"/>
<dbReference type="Proteomes" id="UP000020492">
    <property type="component" value="Unassembled WGS sequence"/>
</dbReference>
<reference evidence="1 2" key="1">
    <citation type="submission" date="2014-03" db="EMBL/GenBank/DDBJ databases">
        <title>Draft genome sequence of Deinococcus phoenicis 1P10ME.</title>
        <authorList>
            <person name="Stepanov V.G."/>
            <person name="Vaishampayan P."/>
            <person name="Venkateswaran K."/>
            <person name="Fox G.E."/>
        </authorList>
    </citation>
    <scope>NUCLEOTIDE SEQUENCE [LARGE SCALE GENOMIC DNA]</scope>
    <source>
        <strain evidence="1 2">1P10ME</strain>
    </source>
</reference>
<accession>A0A016QS81</accession>
<dbReference type="AlphaFoldDB" id="A0A016QS81"/>
<dbReference type="eggNOG" id="COG4367">
    <property type="taxonomic scope" value="Bacteria"/>
</dbReference>
<comment type="caution">
    <text evidence="1">The sequence shown here is derived from an EMBL/GenBank/DDBJ whole genome shotgun (WGS) entry which is preliminary data.</text>
</comment>
<dbReference type="Pfam" id="PF10078">
    <property type="entry name" value="DUF2316"/>
    <property type="match status" value="1"/>
</dbReference>
<dbReference type="InterPro" id="IPR018757">
    <property type="entry name" value="DUF2316"/>
</dbReference>
<keyword evidence="2" id="KW-1185">Reference proteome</keyword>
<dbReference type="PATRIC" id="fig|1476583.3.peg.1308"/>
<evidence type="ECO:0000313" key="2">
    <source>
        <dbReference type="Proteomes" id="UP000020492"/>
    </source>
</evidence>
<gene>
    <name evidence="1" type="ORF">DEIPH_ctg019orf0035</name>
</gene>
<evidence type="ECO:0000313" key="1">
    <source>
        <dbReference type="EMBL" id="EYB68619.1"/>
    </source>
</evidence>
<protein>
    <submittedName>
        <fullName evidence="1">Uncharacterized protein</fullName>
    </submittedName>
</protein>
<dbReference type="EMBL" id="JHAC01000019">
    <property type="protein sequence ID" value="EYB68619.1"/>
    <property type="molecule type" value="Genomic_DNA"/>
</dbReference>